<sequence length="241" mass="25756">MAIRTGTQKRRADIHALLTTGSWTIARLASELETSESTIRRDLREMSETGEIIRTIGGATASGYVEPPLGQRMEANAEAKDEIAAAAMDYLGDQSVRTVFLDAGSTAVRVAQRIRERGDLTVYTRGLEVALALAHPAGPEVVMIGGRVSAKSHGTTGALSDHALSRIHVDLALLGADAVDAERGLGEPTLDEARTKELISERARTVVVLADSSKTGREVAAWAPLPEGWIWLDEHGAQPQS</sequence>
<evidence type="ECO:0000256" key="2">
    <source>
        <dbReference type="ARBA" id="ARBA00023125"/>
    </source>
</evidence>
<dbReference type="InterPro" id="IPR036388">
    <property type="entry name" value="WH-like_DNA-bd_sf"/>
</dbReference>
<reference evidence="8" key="2">
    <citation type="submission" date="2016-09" db="EMBL/GenBank/DDBJ databases">
        <title>Complete Genome Sequence of Brevibacterium linens SMQ-1335.</title>
        <authorList>
            <person name="de Melo A.G."/>
            <person name="Labrie S.J."/>
            <person name="Dumaresq J."/>
            <person name="Roberts R.J."/>
            <person name="Tremblay D.M."/>
            <person name="Moineau S."/>
        </authorList>
    </citation>
    <scope>NUCLEOTIDE SEQUENCE [LARGE SCALE GENOMIC DNA]</scope>
    <source>
        <strain evidence="8">SMQ-1335</strain>
    </source>
</reference>
<dbReference type="GO" id="GO:0003700">
    <property type="term" value="F:DNA-binding transcription factor activity"/>
    <property type="evidence" value="ECO:0007669"/>
    <property type="project" value="InterPro"/>
</dbReference>
<dbReference type="GO" id="GO:0003677">
    <property type="term" value="F:DNA binding"/>
    <property type="evidence" value="ECO:0007669"/>
    <property type="project" value="UniProtKB-KW"/>
</dbReference>
<dbReference type="Proteomes" id="UP000234525">
    <property type="component" value="Unassembled WGS sequence"/>
</dbReference>
<dbReference type="OrthoDB" id="3171994at2"/>
<keyword evidence="3" id="KW-0804">Transcription</keyword>
<dbReference type="KEGG" id="blin:BLSMQ_1373"/>
<dbReference type="SUPFAM" id="SSF46785">
    <property type="entry name" value="Winged helix' DNA-binding domain"/>
    <property type="match status" value="1"/>
</dbReference>
<dbReference type="SMART" id="SM01134">
    <property type="entry name" value="DeoRC"/>
    <property type="match status" value="1"/>
</dbReference>
<proteinExistence type="predicted"/>
<evidence type="ECO:0000313" key="9">
    <source>
        <dbReference type="Proteomes" id="UP000217881"/>
    </source>
</evidence>
<dbReference type="InterPro" id="IPR050313">
    <property type="entry name" value="Carb_Metab_HTH_regulators"/>
</dbReference>
<evidence type="ECO:0000313" key="6">
    <source>
        <dbReference type="EMBL" id="PCC52202.1"/>
    </source>
</evidence>
<dbReference type="Proteomes" id="UP000217881">
    <property type="component" value="Unassembled WGS sequence"/>
</dbReference>
<evidence type="ECO:0000256" key="3">
    <source>
        <dbReference type="ARBA" id="ARBA00023163"/>
    </source>
</evidence>
<keyword evidence="1" id="KW-0805">Transcription regulation</keyword>
<dbReference type="Proteomes" id="UP000094793">
    <property type="component" value="Chromosome"/>
</dbReference>
<gene>
    <name evidence="7" type="ORF">BAUR9175_01384</name>
    <name evidence="5" type="ORF">BLSMQ_1373</name>
    <name evidence="6" type="ORF">CIK59_17540</name>
</gene>
<name>A0A1D7W245_BREAU</name>
<dbReference type="InterPro" id="IPR018356">
    <property type="entry name" value="Tscrpt_reg_HTH_DeoR_CS"/>
</dbReference>
<evidence type="ECO:0000313" key="5">
    <source>
        <dbReference type="EMBL" id="AOP53083.1"/>
    </source>
</evidence>
<dbReference type="RefSeq" id="WP_009884762.1">
    <property type="nucleotide sequence ID" value="NZ_AAGP01000040.1"/>
</dbReference>
<dbReference type="Pfam" id="PF00455">
    <property type="entry name" value="DeoRC"/>
    <property type="match status" value="1"/>
</dbReference>
<organism evidence="5 8">
    <name type="scientific">Brevibacterium aurantiacum</name>
    <dbReference type="NCBI Taxonomy" id="273384"/>
    <lineage>
        <taxon>Bacteria</taxon>
        <taxon>Bacillati</taxon>
        <taxon>Actinomycetota</taxon>
        <taxon>Actinomycetes</taxon>
        <taxon>Micrococcales</taxon>
        <taxon>Brevibacteriaceae</taxon>
        <taxon>Brevibacterium</taxon>
    </lineage>
</organism>
<dbReference type="PRINTS" id="PR00037">
    <property type="entry name" value="HTHLACR"/>
</dbReference>
<reference evidence="10" key="4">
    <citation type="submission" date="2017-03" db="EMBL/GenBank/DDBJ databases">
        <authorList>
            <person name="Monnet C."/>
        </authorList>
    </citation>
    <scope>NUCLEOTIDE SEQUENCE [LARGE SCALE GENOMIC DNA]</scope>
    <source>
        <strain evidence="10">ATCC 9175</strain>
    </source>
</reference>
<dbReference type="EMBL" id="NRHA01000025">
    <property type="protein sequence ID" value="PCC52202.1"/>
    <property type="molecule type" value="Genomic_DNA"/>
</dbReference>
<dbReference type="InterPro" id="IPR014036">
    <property type="entry name" value="DeoR-like_C"/>
</dbReference>
<protein>
    <submittedName>
        <fullName evidence="6">DeoR/GlpR transcriptional regulator</fullName>
    </submittedName>
    <submittedName>
        <fullName evidence="7">Transcriptional regulator, DeoR family</fullName>
    </submittedName>
    <submittedName>
        <fullName evidence="5">Transcriptional repressor of the fructose operon, DeoR family</fullName>
    </submittedName>
</protein>
<dbReference type="PANTHER" id="PTHR30363:SF44">
    <property type="entry name" value="AGA OPERON TRANSCRIPTIONAL REPRESSOR-RELATED"/>
    <property type="match status" value="1"/>
</dbReference>
<evidence type="ECO:0000259" key="4">
    <source>
        <dbReference type="PROSITE" id="PS51000"/>
    </source>
</evidence>
<dbReference type="Gene3D" id="3.40.50.1360">
    <property type="match status" value="1"/>
</dbReference>
<keyword evidence="2" id="KW-0238">DNA-binding</keyword>
<evidence type="ECO:0000313" key="7">
    <source>
        <dbReference type="EMBL" id="SMX75230.1"/>
    </source>
</evidence>
<reference evidence="5" key="1">
    <citation type="submission" date="2016-09" db="EMBL/GenBank/DDBJ databases">
        <title>Complete Genome Sequence of Brevibacterium aurantiacum SMQ-1335.</title>
        <authorList>
            <person name="de Melo A.G."/>
            <person name="Labrie S.J."/>
            <person name="Dumaresq J."/>
            <person name="Roberts R.J."/>
            <person name="Tremblay D.M."/>
            <person name="Moineau S."/>
        </authorList>
    </citation>
    <scope>NUCLEOTIDE SEQUENCE</scope>
    <source>
        <strain evidence="5">SMQ-1335</strain>
    </source>
</reference>
<evidence type="ECO:0000313" key="8">
    <source>
        <dbReference type="Proteomes" id="UP000094793"/>
    </source>
</evidence>
<dbReference type="SUPFAM" id="SSF100950">
    <property type="entry name" value="NagB/RpiA/CoA transferase-like"/>
    <property type="match status" value="1"/>
</dbReference>
<dbReference type="EMBL" id="FXZB01000008">
    <property type="protein sequence ID" value="SMX75230.1"/>
    <property type="molecule type" value="Genomic_DNA"/>
</dbReference>
<accession>A0A2H1IJD5</accession>
<dbReference type="SMART" id="SM00420">
    <property type="entry name" value="HTH_DEOR"/>
    <property type="match status" value="1"/>
</dbReference>
<reference evidence="7" key="5">
    <citation type="submission" date="2017-03" db="EMBL/GenBank/DDBJ databases">
        <authorList>
            <person name="Afonso C.L."/>
            <person name="Miller P.J."/>
            <person name="Scott M.A."/>
            <person name="Spackman E."/>
            <person name="Goraichik I."/>
            <person name="Dimitrov K.M."/>
            <person name="Suarez D.L."/>
            <person name="Swayne D.E."/>
        </authorList>
    </citation>
    <scope>NUCLEOTIDE SEQUENCE [LARGE SCALE GENOMIC DNA]</scope>
    <source>
        <strain evidence="7">ATCC 9175</strain>
    </source>
</reference>
<dbReference type="InterPro" id="IPR036390">
    <property type="entry name" value="WH_DNA-bd_sf"/>
</dbReference>
<reference evidence="6 9" key="3">
    <citation type="journal article" date="2017" name="Elife">
        <title>Extensive horizontal gene transfer in cheese-associated bacteria.</title>
        <authorList>
            <person name="Bonham K.S."/>
            <person name="Wolfe B.E."/>
            <person name="Dutton R.J."/>
        </authorList>
    </citation>
    <scope>NUCLEOTIDE SEQUENCE [LARGE SCALE GENOMIC DNA]</scope>
    <source>
        <strain evidence="6 9">738_8</strain>
    </source>
</reference>
<dbReference type="AlphaFoldDB" id="A0A1D7W245"/>
<dbReference type="InterPro" id="IPR001034">
    <property type="entry name" value="DeoR_HTH"/>
</dbReference>
<evidence type="ECO:0000256" key="1">
    <source>
        <dbReference type="ARBA" id="ARBA00023015"/>
    </source>
</evidence>
<dbReference type="eggNOG" id="COG1349">
    <property type="taxonomic scope" value="Bacteria"/>
</dbReference>
<dbReference type="PANTHER" id="PTHR30363">
    <property type="entry name" value="HTH-TYPE TRANSCRIPTIONAL REGULATOR SRLR-RELATED"/>
    <property type="match status" value="1"/>
</dbReference>
<dbReference type="Pfam" id="PF08220">
    <property type="entry name" value="HTH_DeoR"/>
    <property type="match status" value="1"/>
</dbReference>
<dbReference type="PROSITE" id="PS51000">
    <property type="entry name" value="HTH_DEOR_2"/>
    <property type="match status" value="1"/>
</dbReference>
<dbReference type="PATRIC" id="fig|1703.10.peg.1408"/>
<dbReference type="InterPro" id="IPR037171">
    <property type="entry name" value="NagB/RpiA_transferase-like"/>
</dbReference>
<dbReference type="PROSITE" id="PS00894">
    <property type="entry name" value="HTH_DEOR_1"/>
    <property type="match status" value="1"/>
</dbReference>
<accession>A0A2A3ZJN9</accession>
<evidence type="ECO:0000313" key="10">
    <source>
        <dbReference type="Proteomes" id="UP000234525"/>
    </source>
</evidence>
<accession>A0A1D7W245</accession>
<dbReference type="Gene3D" id="1.10.10.10">
    <property type="entry name" value="Winged helix-like DNA-binding domain superfamily/Winged helix DNA-binding domain"/>
    <property type="match status" value="1"/>
</dbReference>
<keyword evidence="10" id="KW-1185">Reference proteome</keyword>
<dbReference type="EMBL" id="CP017150">
    <property type="protein sequence ID" value="AOP53083.1"/>
    <property type="molecule type" value="Genomic_DNA"/>
</dbReference>
<feature type="domain" description="HTH deoR-type" evidence="4">
    <location>
        <begin position="6"/>
        <end position="61"/>
    </location>
</feature>